<comment type="caution">
    <text evidence="7">The sequence shown here is derived from an EMBL/GenBank/DDBJ whole genome shotgun (WGS) entry which is preliminary data.</text>
</comment>
<dbReference type="Pfam" id="PF08646">
    <property type="entry name" value="Rep_fac-A_C"/>
    <property type="match status" value="1"/>
</dbReference>
<reference evidence="7" key="1">
    <citation type="submission" date="2020-05" db="EMBL/GenBank/DDBJ databases">
        <title>WGS assembly of Panicum virgatum.</title>
        <authorList>
            <person name="Lovell J.T."/>
            <person name="Jenkins J."/>
            <person name="Shu S."/>
            <person name="Juenger T.E."/>
            <person name="Schmutz J."/>
        </authorList>
    </citation>
    <scope>NUCLEOTIDE SEQUENCE</scope>
    <source>
        <strain evidence="7">AP13</strain>
    </source>
</reference>
<keyword evidence="8" id="KW-1185">Reference proteome</keyword>
<dbReference type="SUPFAM" id="SSF50249">
    <property type="entry name" value="Nucleic acid-binding proteins"/>
    <property type="match status" value="2"/>
</dbReference>
<evidence type="ECO:0000256" key="5">
    <source>
        <dbReference type="ARBA" id="ARBA00023125"/>
    </source>
</evidence>
<name>A0A8T0RNR9_PANVG</name>
<dbReference type="GO" id="GO:0008270">
    <property type="term" value="F:zinc ion binding"/>
    <property type="evidence" value="ECO:0007669"/>
    <property type="project" value="UniProtKB-KW"/>
</dbReference>
<dbReference type="EMBL" id="CM029046">
    <property type="protein sequence ID" value="KAG2587064.1"/>
    <property type="molecule type" value="Genomic_DNA"/>
</dbReference>
<dbReference type="CDD" id="cd04476">
    <property type="entry name" value="RPA1_DBD_C"/>
    <property type="match status" value="1"/>
</dbReference>
<feature type="domain" description="Replication factor A C-terminal" evidence="6">
    <location>
        <begin position="165"/>
        <end position="247"/>
    </location>
</feature>
<evidence type="ECO:0000256" key="3">
    <source>
        <dbReference type="ARBA" id="ARBA00022771"/>
    </source>
</evidence>
<protein>
    <recommendedName>
        <fullName evidence="6">Replication factor A C-terminal domain-containing protein</fullName>
    </recommendedName>
</protein>
<keyword evidence="4" id="KW-0862">Zinc</keyword>
<dbReference type="InterPro" id="IPR013955">
    <property type="entry name" value="Rep_factor-A_C"/>
</dbReference>
<dbReference type="AlphaFoldDB" id="A0A8T0RNR9"/>
<dbReference type="Proteomes" id="UP000823388">
    <property type="component" value="Chromosome 5N"/>
</dbReference>
<keyword evidence="3" id="KW-0863">Zinc-finger</keyword>
<evidence type="ECO:0000313" key="7">
    <source>
        <dbReference type="EMBL" id="KAG2587064.1"/>
    </source>
</evidence>
<dbReference type="PANTHER" id="PTHR47165">
    <property type="entry name" value="OS03G0429900 PROTEIN"/>
    <property type="match status" value="1"/>
</dbReference>
<proteinExistence type="inferred from homology"/>
<evidence type="ECO:0000256" key="2">
    <source>
        <dbReference type="ARBA" id="ARBA00022723"/>
    </source>
</evidence>
<dbReference type="CDD" id="cd04481">
    <property type="entry name" value="RPA1_DBD_B_like"/>
    <property type="match status" value="1"/>
</dbReference>
<evidence type="ECO:0000313" key="8">
    <source>
        <dbReference type="Proteomes" id="UP000823388"/>
    </source>
</evidence>
<evidence type="ECO:0000256" key="1">
    <source>
        <dbReference type="ARBA" id="ARBA00005690"/>
    </source>
</evidence>
<gene>
    <name evidence="7" type="ORF">PVAP13_5NG097400</name>
</gene>
<dbReference type="InterPro" id="IPR047192">
    <property type="entry name" value="Euk_RPA1_DBD_C"/>
</dbReference>
<evidence type="ECO:0000259" key="6">
    <source>
        <dbReference type="Pfam" id="PF08646"/>
    </source>
</evidence>
<sequence length="248" mass="27899">MMFLRGMATNASLQIISTEGLGEAWKWKIWRNISFRNICLCDLRGRKLNVALFGDLGRNFDAEQVFKQSQNAPIVAVFAGMLVRRYAGKGFTVCSTSASKYYLDLDIPQVQEFHASLTDPHKPILLHPCQVQNPVNPADLVKNWRTIKQLKSLNPHELEPGTTFLCRATLKGIDCTKGWFYWSCFHCKRSISRDGINSLCIQGCPKNPPPVPRYKLNAVMEDMTGAMDVMIFDDKAQELVGAAAEELV</sequence>
<evidence type="ECO:0000256" key="4">
    <source>
        <dbReference type="ARBA" id="ARBA00022833"/>
    </source>
</evidence>
<accession>A0A8T0RNR9</accession>
<dbReference type="PANTHER" id="PTHR47165:SF3">
    <property type="entry name" value="RETROTRANSPOSON-LIKE PROTEIN"/>
    <property type="match status" value="1"/>
</dbReference>
<organism evidence="7 8">
    <name type="scientific">Panicum virgatum</name>
    <name type="common">Blackwell switchgrass</name>
    <dbReference type="NCBI Taxonomy" id="38727"/>
    <lineage>
        <taxon>Eukaryota</taxon>
        <taxon>Viridiplantae</taxon>
        <taxon>Streptophyta</taxon>
        <taxon>Embryophyta</taxon>
        <taxon>Tracheophyta</taxon>
        <taxon>Spermatophyta</taxon>
        <taxon>Magnoliopsida</taxon>
        <taxon>Liliopsida</taxon>
        <taxon>Poales</taxon>
        <taxon>Poaceae</taxon>
        <taxon>PACMAD clade</taxon>
        <taxon>Panicoideae</taxon>
        <taxon>Panicodae</taxon>
        <taxon>Paniceae</taxon>
        <taxon>Panicinae</taxon>
        <taxon>Panicum</taxon>
        <taxon>Panicum sect. Hiantes</taxon>
    </lineage>
</organism>
<dbReference type="GO" id="GO:0003677">
    <property type="term" value="F:DNA binding"/>
    <property type="evidence" value="ECO:0007669"/>
    <property type="project" value="UniProtKB-KW"/>
</dbReference>
<keyword evidence="5" id="KW-0238">DNA-binding</keyword>
<dbReference type="InterPro" id="IPR012340">
    <property type="entry name" value="NA-bd_OB-fold"/>
</dbReference>
<keyword evidence="2" id="KW-0479">Metal-binding</keyword>
<comment type="similarity">
    <text evidence="1">Belongs to the replication factor A protein 1 family.</text>
</comment>
<dbReference type="Gene3D" id="2.40.50.140">
    <property type="entry name" value="Nucleic acid-binding proteins"/>
    <property type="match status" value="2"/>
</dbReference>